<accession>F0ZI22</accession>
<dbReference type="GeneID" id="10500619"/>
<feature type="transmembrane region" description="Helical" evidence="1">
    <location>
        <begin position="88"/>
        <end position="110"/>
    </location>
</feature>
<dbReference type="RefSeq" id="XP_003287069.1">
    <property type="nucleotide sequence ID" value="XM_003287021.1"/>
</dbReference>
<keyword evidence="1" id="KW-0812">Transmembrane</keyword>
<name>F0ZI22_DICPU</name>
<dbReference type="EMBL" id="GL871027">
    <property type="protein sequence ID" value="EGC36436.1"/>
    <property type="molecule type" value="Genomic_DNA"/>
</dbReference>
<feature type="transmembrane region" description="Helical" evidence="1">
    <location>
        <begin position="63"/>
        <end position="82"/>
    </location>
</feature>
<keyword evidence="1" id="KW-1133">Transmembrane helix</keyword>
<dbReference type="VEuPathDB" id="AmoebaDB:DICPUDRAFT_77930"/>
<protein>
    <submittedName>
        <fullName evidence="2">Uncharacterized protein</fullName>
    </submittedName>
</protein>
<evidence type="ECO:0000313" key="2">
    <source>
        <dbReference type="EMBL" id="EGC36436.1"/>
    </source>
</evidence>
<organism evidence="2 3">
    <name type="scientific">Dictyostelium purpureum</name>
    <name type="common">Slime mold</name>
    <dbReference type="NCBI Taxonomy" id="5786"/>
    <lineage>
        <taxon>Eukaryota</taxon>
        <taxon>Amoebozoa</taxon>
        <taxon>Evosea</taxon>
        <taxon>Eumycetozoa</taxon>
        <taxon>Dictyostelia</taxon>
        <taxon>Dictyosteliales</taxon>
        <taxon>Dictyosteliaceae</taxon>
        <taxon>Dictyostelium</taxon>
    </lineage>
</organism>
<reference evidence="3" key="1">
    <citation type="journal article" date="2011" name="Genome Biol.">
        <title>Comparative genomics of the social amoebae Dictyostelium discoideum and Dictyostelium purpureum.</title>
        <authorList>
            <consortium name="US DOE Joint Genome Institute (JGI-PGF)"/>
            <person name="Sucgang R."/>
            <person name="Kuo A."/>
            <person name="Tian X."/>
            <person name="Salerno W."/>
            <person name="Parikh A."/>
            <person name="Feasley C.L."/>
            <person name="Dalin E."/>
            <person name="Tu H."/>
            <person name="Huang E."/>
            <person name="Barry K."/>
            <person name="Lindquist E."/>
            <person name="Shapiro H."/>
            <person name="Bruce D."/>
            <person name="Schmutz J."/>
            <person name="Salamov A."/>
            <person name="Fey P."/>
            <person name="Gaudet P."/>
            <person name="Anjard C."/>
            <person name="Babu M.M."/>
            <person name="Basu S."/>
            <person name="Bushmanova Y."/>
            <person name="van der Wel H."/>
            <person name="Katoh-Kurasawa M."/>
            <person name="Dinh C."/>
            <person name="Coutinho P.M."/>
            <person name="Saito T."/>
            <person name="Elias M."/>
            <person name="Schaap P."/>
            <person name="Kay R.R."/>
            <person name="Henrissat B."/>
            <person name="Eichinger L."/>
            <person name="Rivero F."/>
            <person name="Putnam N.H."/>
            <person name="West C.M."/>
            <person name="Loomis W.F."/>
            <person name="Chisholm R.L."/>
            <person name="Shaulsky G."/>
            <person name="Strassmann J.E."/>
            <person name="Queller D.C."/>
            <person name="Kuspa A."/>
            <person name="Grigoriev I.V."/>
        </authorList>
    </citation>
    <scope>NUCLEOTIDE SEQUENCE [LARGE SCALE GENOMIC DNA]</scope>
    <source>
        <strain evidence="3">QSDP1</strain>
    </source>
</reference>
<dbReference type="FunCoup" id="F0ZI22">
    <property type="interactions" value="937"/>
</dbReference>
<dbReference type="AlphaFoldDB" id="F0ZI22"/>
<evidence type="ECO:0000256" key="1">
    <source>
        <dbReference type="SAM" id="Phobius"/>
    </source>
</evidence>
<keyword evidence="1" id="KW-0472">Membrane</keyword>
<dbReference type="Proteomes" id="UP000001064">
    <property type="component" value="Unassembled WGS sequence"/>
</dbReference>
<dbReference type="KEGG" id="dpp:DICPUDRAFT_77930"/>
<proteinExistence type="predicted"/>
<evidence type="ECO:0000313" key="3">
    <source>
        <dbReference type="Proteomes" id="UP000001064"/>
    </source>
</evidence>
<sequence>MDIKKFKIQKIDFSKCGQKYNGFQSNCYPREIFEHFLSLNQFECTIEKINQCIIRYTKSIRTLNFTFLIIFIISFIGVMIGFCKFKILLFICSITSLLIIILIISLNVIIEKNHKKLLNNIVNEFNTTYENQFIKLEIIRNKKKGCYKANIYYPTLEKQTQVKMYNINEKTITNDKTAQKPDPINNPNHELLINKIINNITIDN</sequence>
<gene>
    <name evidence="2" type="ORF">DICPUDRAFT_77930</name>
</gene>
<keyword evidence="3" id="KW-1185">Reference proteome</keyword>
<dbReference type="InParanoid" id="F0ZI22"/>